<reference evidence="1" key="1">
    <citation type="submission" date="2020-10" db="EMBL/GenBank/DDBJ databases">
        <authorList>
            <person name="Gilroy R."/>
        </authorList>
    </citation>
    <scope>NUCLEOTIDE SEQUENCE</scope>
    <source>
        <strain evidence="1">G3-3990</strain>
    </source>
</reference>
<dbReference type="Proteomes" id="UP000823641">
    <property type="component" value="Unassembled WGS sequence"/>
</dbReference>
<evidence type="ECO:0000313" key="2">
    <source>
        <dbReference type="Proteomes" id="UP000823641"/>
    </source>
</evidence>
<evidence type="ECO:0000313" key="1">
    <source>
        <dbReference type="EMBL" id="MBO8459838.1"/>
    </source>
</evidence>
<comment type="caution">
    <text evidence="1">The sequence shown here is derived from an EMBL/GenBank/DDBJ whole genome shotgun (WGS) entry which is preliminary data.</text>
</comment>
<organism evidence="1 2">
    <name type="scientific">Candidatus Gallipaludibacter merdavium</name>
    <dbReference type="NCBI Taxonomy" id="2840839"/>
    <lineage>
        <taxon>Bacteria</taxon>
        <taxon>Pseudomonadati</taxon>
        <taxon>Bacteroidota</taxon>
        <taxon>Bacteroidia</taxon>
        <taxon>Bacteroidales</taxon>
        <taxon>Candidatus Gallipaludibacter</taxon>
    </lineage>
</organism>
<gene>
    <name evidence="1" type="ORF">IAA73_05835</name>
</gene>
<name>A0A9D9HTX2_9BACT</name>
<dbReference type="AlphaFoldDB" id="A0A9D9HTX2"/>
<accession>A0A9D9HTX2</accession>
<sequence length="163" mass="18376">MKKAIFVILFLPFLLLGYTGCNSGSSDWELVEGVVLPAETNELLNTIFSDQNTLKKHLPDNAQGKLYIINTEEELKGLIPSCQETFDVDFEKYTLLLAVVSTQSLSDEVNALLYYCFDENSYKYQIAVKKAEEAYLGLGFWGFWIVAPCKITDNVSLEIIEVP</sequence>
<dbReference type="EMBL" id="JADIMG010000058">
    <property type="protein sequence ID" value="MBO8459838.1"/>
    <property type="molecule type" value="Genomic_DNA"/>
</dbReference>
<proteinExistence type="predicted"/>
<protein>
    <submittedName>
        <fullName evidence="1">Uncharacterized protein</fullName>
    </submittedName>
</protein>
<reference evidence="1" key="2">
    <citation type="journal article" date="2021" name="PeerJ">
        <title>Extensive microbial diversity within the chicken gut microbiome revealed by metagenomics and culture.</title>
        <authorList>
            <person name="Gilroy R."/>
            <person name="Ravi A."/>
            <person name="Getino M."/>
            <person name="Pursley I."/>
            <person name="Horton D.L."/>
            <person name="Alikhan N.F."/>
            <person name="Baker D."/>
            <person name="Gharbi K."/>
            <person name="Hall N."/>
            <person name="Watson M."/>
            <person name="Adriaenssens E.M."/>
            <person name="Foster-Nyarko E."/>
            <person name="Jarju S."/>
            <person name="Secka A."/>
            <person name="Antonio M."/>
            <person name="Oren A."/>
            <person name="Chaudhuri R.R."/>
            <person name="La Ragione R."/>
            <person name="Hildebrand F."/>
            <person name="Pallen M.J."/>
        </authorList>
    </citation>
    <scope>NUCLEOTIDE SEQUENCE</scope>
    <source>
        <strain evidence="1">G3-3990</strain>
    </source>
</reference>